<protein>
    <submittedName>
        <fullName evidence="2">Uncharacterized protein</fullName>
    </submittedName>
</protein>
<reference evidence="2 3" key="1">
    <citation type="journal article" date="2021" name="Nat. Plants">
        <title>The Taxus genome provides insights into paclitaxel biosynthesis.</title>
        <authorList>
            <person name="Xiong X."/>
            <person name="Gou J."/>
            <person name="Liao Q."/>
            <person name="Li Y."/>
            <person name="Zhou Q."/>
            <person name="Bi G."/>
            <person name="Li C."/>
            <person name="Du R."/>
            <person name="Wang X."/>
            <person name="Sun T."/>
            <person name="Guo L."/>
            <person name="Liang H."/>
            <person name="Lu P."/>
            <person name="Wu Y."/>
            <person name="Zhang Z."/>
            <person name="Ro D.K."/>
            <person name="Shang Y."/>
            <person name="Huang S."/>
            <person name="Yan J."/>
        </authorList>
    </citation>
    <scope>NUCLEOTIDE SEQUENCE [LARGE SCALE GENOMIC DNA]</scope>
    <source>
        <strain evidence="2">Ta-2019</strain>
    </source>
</reference>
<gene>
    <name evidence="2" type="ORF">KI387_038449</name>
</gene>
<feature type="region of interest" description="Disordered" evidence="1">
    <location>
        <begin position="1"/>
        <end position="70"/>
    </location>
</feature>
<dbReference type="AlphaFoldDB" id="A0AA38C4X5"/>
<accession>A0AA38C4X5</accession>
<evidence type="ECO:0000313" key="2">
    <source>
        <dbReference type="EMBL" id="KAH9294861.1"/>
    </source>
</evidence>
<feature type="non-terminal residue" evidence="2">
    <location>
        <position position="70"/>
    </location>
</feature>
<evidence type="ECO:0000256" key="1">
    <source>
        <dbReference type="SAM" id="MobiDB-lite"/>
    </source>
</evidence>
<dbReference type="Proteomes" id="UP000824469">
    <property type="component" value="Unassembled WGS sequence"/>
</dbReference>
<keyword evidence="3" id="KW-1185">Reference proteome</keyword>
<proteinExistence type="predicted"/>
<dbReference type="EMBL" id="JAHRHJ020000011">
    <property type="protein sequence ID" value="KAH9294861.1"/>
    <property type="molecule type" value="Genomic_DNA"/>
</dbReference>
<organism evidence="2 3">
    <name type="scientific">Taxus chinensis</name>
    <name type="common">Chinese yew</name>
    <name type="synonym">Taxus wallichiana var. chinensis</name>
    <dbReference type="NCBI Taxonomy" id="29808"/>
    <lineage>
        <taxon>Eukaryota</taxon>
        <taxon>Viridiplantae</taxon>
        <taxon>Streptophyta</taxon>
        <taxon>Embryophyta</taxon>
        <taxon>Tracheophyta</taxon>
        <taxon>Spermatophyta</taxon>
        <taxon>Pinopsida</taxon>
        <taxon>Pinidae</taxon>
        <taxon>Conifers II</taxon>
        <taxon>Cupressales</taxon>
        <taxon>Taxaceae</taxon>
        <taxon>Taxus</taxon>
    </lineage>
</organism>
<sequence>MLEDHPPSETSEVVPDQPDMKEEVNQNVEDRETTFEFPISNNDEPAAMKNISPSALPNFHGSITEDPNTF</sequence>
<comment type="caution">
    <text evidence="2">The sequence shown here is derived from an EMBL/GenBank/DDBJ whole genome shotgun (WGS) entry which is preliminary data.</text>
</comment>
<name>A0AA38C4X5_TAXCH</name>
<evidence type="ECO:0000313" key="3">
    <source>
        <dbReference type="Proteomes" id="UP000824469"/>
    </source>
</evidence>
<feature type="compositionally biased region" description="Basic and acidic residues" evidence="1">
    <location>
        <begin position="18"/>
        <end position="34"/>
    </location>
</feature>